<evidence type="ECO:0000256" key="1">
    <source>
        <dbReference type="SAM" id="SignalP"/>
    </source>
</evidence>
<name>A0ABR0J9R8_9EURO</name>
<comment type="caution">
    <text evidence="3">The sequence shown here is derived from an EMBL/GenBank/DDBJ whole genome shotgun (WGS) entry which is preliminary data.</text>
</comment>
<dbReference type="EMBL" id="JAVRRF010000013">
    <property type="protein sequence ID" value="KAK5059321.1"/>
    <property type="molecule type" value="Genomic_DNA"/>
</dbReference>
<dbReference type="SUPFAM" id="SSF47473">
    <property type="entry name" value="EF-hand"/>
    <property type="match status" value="1"/>
</dbReference>
<dbReference type="PROSITE" id="PS50222">
    <property type="entry name" value="EF_HAND_2"/>
    <property type="match status" value="1"/>
</dbReference>
<keyword evidence="1" id="KW-0732">Signal</keyword>
<dbReference type="InterPro" id="IPR011992">
    <property type="entry name" value="EF-hand-dom_pair"/>
</dbReference>
<sequence length="234" mass="25287">MYQLTFWYIISLCFSLILPSVDATCCDLRGKLWPEVCWDDTPQTPCCGYGKCNGFCCKCQGVTVIESTVSYSGTTYVTTLTAPSDPVNGQKTWTCREGNLLLTVSPPPTTVFVQPTTVTVTLPATETPPSERPSVSPPPTALPVQAVDYPSLEERDALADQIQLFEDVSGGLQINGTSVVSKEQYLGFFNVPEAEIGGHYGQNVLAKFAMHDLDGDGVLSFDETQLHCGGDGCH</sequence>
<gene>
    <name evidence="3" type="ORF">LTR69_006611</name>
</gene>
<feature type="signal peptide" evidence="1">
    <location>
        <begin position="1"/>
        <end position="23"/>
    </location>
</feature>
<evidence type="ECO:0000313" key="4">
    <source>
        <dbReference type="Proteomes" id="UP001345691"/>
    </source>
</evidence>
<accession>A0ABR0J9R8</accession>
<organism evidence="3 4">
    <name type="scientific">Exophiala sideris</name>
    <dbReference type="NCBI Taxonomy" id="1016849"/>
    <lineage>
        <taxon>Eukaryota</taxon>
        <taxon>Fungi</taxon>
        <taxon>Dikarya</taxon>
        <taxon>Ascomycota</taxon>
        <taxon>Pezizomycotina</taxon>
        <taxon>Eurotiomycetes</taxon>
        <taxon>Chaetothyriomycetidae</taxon>
        <taxon>Chaetothyriales</taxon>
        <taxon>Herpotrichiellaceae</taxon>
        <taxon>Exophiala</taxon>
    </lineage>
</organism>
<evidence type="ECO:0000313" key="3">
    <source>
        <dbReference type="EMBL" id="KAK5059321.1"/>
    </source>
</evidence>
<feature type="chain" id="PRO_5045318272" description="EF-hand domain-containing protein" evidence="1">
    <location>
        <begin position="24"/>
        <end position="234"/>
    </location>
</feature>
<proteinExistence type="predicted"/>
<protein>
    <recommendedName>
        <fullName evidence="2">EF-hand domain-containing protein</fullName>
    </recommendedName>
</protein>
<reference evidence="3 4" key="1">
    <citation type="submission" date="2023-08" db="EMBL/GenBank/DDBJ databases">
        <title>Black Yeasts Isolated from many extreme environments.</title>
        <authorList>
            <person name="Coleine C."/>
            <person name="Stajich J.E."/>
            <person name="Selbmann L."/>
        </authorList>
    </citation>
    <scope>NUCLEOTIDE SEQUENCE [LARGE SCALE GENOMIC DNA]</scope>
    <source>
        <strain evidence="3 4">CCFEE 6328</strain>
    </source>
</reference>
<dbReference type="Proteomes" id="UP001345691">
    <property type="component" value="Unassembled WGS sequence"/>
</dbReference>
<dbReference type="InterPro" id="IPR002048">
    <property type="entry name" value="EF_hand_dom"/>
</dbReference>
<evidence type="ECO:0000259" key="2">
    <source>
        <dbReference type="PROSITE" id="PS50222"/>
    </source>
</evidence>
<keyword evidence="4" id="KW-1185">Reference proteome</keyword>
<feature type="domain" description="EF-hand" evidence="2">
    <location>
        <begin position="199"/>
        <end position="234"/>
    </location>
</feature>